<dbReference type="eggNOG" id="COG0747">
    <property type="taxonomic scope" value="Bacteria"/>
</dbReference>
<dbReference type="CDD" id="cd08509">
    <property type="entry name" value="PBP2_TmCBP_oligosaccharides_like"/>
    <property type="match status" value="1"/>
</dbReference>
<dbReference type="KEGG" id="cbx:Cenrod_0133"/>
<evidence type="ECO:0000256" key="1">
    <source>
        <dbReference type="SAM" id="MobiDB-lite"/>
    </source>
</evidence>
<dbReference type="HOGENOM" id="CLU_017028_8_3_4"/>
<dbReference type="GO" id="GO:1904680">
    <property type="term" value="F:peptide transmembrane transporter activity"/>
    <property type="evidence" value="ECO:0007669"/>
    <property type="project" value="TreeGrafter"/>
</dbReference>
<protein>
    <submittedName>
        <fullName evidence="3">ABC-type peptide/nickel transporter substrate-binding protein</fullName>
    </submittedName>
</protein>
<evidence type="ECO:0000259" key="2">
    <source>
        <dbReference type="Pfam" id="PF00496"/>
    </source>
</evidence>
<dbReference type="GO" id="GO:0030288">
    <property type="term" value="C:outer membrane-bounded periplasmic space"/>
    <property type="evidence" value="ECO:0007669"/>
    <property type="project" value="UniProtKB-ARBA"/>
</dbReference>
<dbReference type="GO" id="GO:0043190">
    <property type="term" value="C:ATP-binding cassette (ABC) transporter complex"/>
    <property type="evidence" value="ECO:0007669"/>
    <property type="project" value="InterPro"/>
</dbReference>
<keyword evidence="4" id="KW-1185">Reference proteome</keyword>
<dbReference type="InterPro" id="IPR000914">
    <property type="entry name" value="SBP_5_dom"/>
</dbReference>
<dbReference type="EMBL" id="CP004885">
    <property type="protein sequence ID" value="AGX86267.1"/>
    <property type="molecule type" value="Genomic_DNA"/>
</dbReference>
<dbReference type="InterPro" id="IPR039424">
    <property type="entry name" value="SBP_5"/>
</dbReference>
<dbReference type="PIRSF" id="PIRSF002741">
    <property type="entry name" value="MppA"/>
    <property type="match status" value="1"/>
</dbReference>
<dbReference type="Gene3D" id="3.40.190.10">
    <property type="entry name" value="Periplasmic binding protein-like II"/>
    <property type="match status" value="1"/>
</dbReference>
<organism evidence="3 4">
    <name type="scientific">Candidatus Symbiobacter mobilis CR</name>
    <dbReference type="NCBI Taxonomy" id="946483"/>
    <lineage>
        <taxon>Bacteria</taxon>
        <taxon>Pseudomonadati</taxon>
        <taxon>Pseudomonadota</taxon>
        <taxon>Betaproteobacteria</taxon>
        <taxon>Burkholderiales</taxon>
        <taxon>Comamonadaceae</taxon>
    </lineage>
</organism>
<dbReference type="PROSITE" id="PS51257">
    <property type="entry name" value="PROKAR_LIPOPROTEIN"/>
    <property type="match status" value="1"/>
</dbReference>
<feature type="domain" description="Solute-binding protein family 5" evidence="2">
    <location>
        <begin position="109"/>
        <end position="477"/>
    </location>
</feature>
<gene>
    <name evidence="3" type="ORF">Cenrod_0133</name>
</gene>
<evidence type="ECO:0000313" key="3">
    <source>
        <dbReference type="EMBL" id="AGX86267.1"/>
    </source>
</evidence>
<proteinExistence type="predicted"/>
<evidence type="ECO:0000313" key="4">
    <source>
        <dbReference type="Proteomes" id="UP000017184"/>
    </source>
</evidence>
<dbReference type="STRING" id="946483.Cenrod_0133"/>
<dbReference type="AlphaFoldDB" id="U5N4K4"/>
<dbReference type="PANTHER" id="PTHR30290:SF82">
    <property type="entry name" value="ABC-TYPE DIPEPTIDE_OLIGOPEPTIDE TRANSPORT SYSTEM, PERIPLASMIC COMPONENT"/>
    <property type="match status" value="1"/>
</dbReference>
<dbReference type="Gene3D" id="3.10.105.10">
    <property type="entry name" value="Dipeptide-binding Protein, Domain 3"/>
    <property type="match status" value="1"/>
</dbReference>
<sequence length="609" mass="67382">MNWMKLPTIGVSLVFAALAILGGCRGGSSSPPGPAEESAGGFPRSKTLYLAGSQWGDPNSFNPLADWPAWPVNDRFNLMYEPLLAYNTLTGQVEPLLGRLVSQSTEGVQVVLHPQAKWNDGKPVTATDVKFIYQLGKRFKGASTAYVLDYISDIKVDTVEEGGAKAERLTFVVNKAGRNNPLMVMDILQAIRIVPSHIFEPMVAGKRDLTEVLKLKIDKAPVVSGPYTLHAYSNEKIVLQRRADYWGNAALHQGKAPVPEYIIHPIYKSNDAFAIALQKGDLDASQTFIPRIWLKKGDKVHTWQDKAPYFLPGAVPMLLINTTKPPLDDRNFRRAMAHAIDYKAIQELAVSGYSPGVKPGAILPFGVEGKYYDEEAVRSVGAAHALEDAKKLLEASGYKSVFKPDGTLDHMVNAKGERVPTLFVKSPAGWSDWEAMVSLAVKGMRAAGIDVREGFVDASLYWPALPTGDFDLIMHKPASQVTPSLPWSRFEALMSSRNWVSPGSGKMNENQGRYNNPQSKGYNPRVDELLRAIPNMTDDVALKAAYTELNTIFMQDQPALPLCYLPEQFYEYSTRHWTGWQNEQNPFAPPLLPWIGAATQALWQLQPVK</sequence>
<dbReference type="Gene3D" id="3.90.76.10">
    <property type="entry name" value="Dipeptide-binding Protein, Domain 1"/>
    <property type="match status" value="1"/>
</dbReference>
<feature type="region of interest" description="Disordered" evidence="1">
    <location>
        <begin position="501"/>
        <end position="520"/>
    </location>
</feature>
<dbReference type="SUPFAM" id="SSF53850">
    <property type="entry name" value="Periplasmic binding protein-like II"/>
    <property type="match status" value="1"/>
</dbReference>
<dbReference type="PANTHER" id="PTHR30290">
    <property type="entry name" value="PERIPLASMIC BINDING COMPONENT OF ABC TRANSPORTER"/>
    <property type="match status" value="1"/>
</dbReference>
<dbReference type="InterPro" id="IPR030678">
    <property type="entry name" value="Peptide/Ni-bd"/>
</dbReference>
<dbReference type="GO" id="GO:0015833">
    <property type="term" value="P:peptide transport"/>
    <property type="evidence" value="ECO:0007669"/>
    <property type="project" value="TreeGrafter"/>
</dbReference>
<dbReference type="Proteomes" id="UP000017184">
    <property type="component" value="Chromosome"/>
</dbReference>
<reference evidence="3 4" key="1">
    <citation type="journal article" date="2013" name="Genome Biol.">
        <title>Genomic analysis reveals key aspects of prokaryotic symbiosis in the phototrophic consortium "Chlorochromatium aggregatum".</title>
        <authorList>
            <person name="Liu Z."/>
            <person name="Muller J."/>
            <person name="Li T."/>
            <person name="Alvey R.M."/>
            <person name="Vogl K."/>
            <person name="Frigaard N.U."/>
            <person name="Rockwell N.C."/>
            <person name="Boyd E.S."/>
            <person name="Tomsho L.P."/>
            <person name="Schuster S.C."/>
            <person name="Henke P."/>
            <person name="Rohde M."/>
            <person name="Overmann J."/>
            <person name="Bryant D.A."/>
        </authorList>
    </citation>
    <scope>NUCLEOTIDE SEQUENCE [LARGE SCALE GENOMIC DNA]</scope>
    <source>
        <strain evidence="3">CR</strain>
    </source>
</reference>
<accession>U5N4K4</accession>
<name>U5N4K4_9BURK</name>
<dbReference type="Pfam" id="PF00496">
    <property type="entry name" value="SBP_bac_5"/>
    <property type="match status" value="1"/>
</dbReference>